<dbReference type="InterPro" id="IPR047914">
    <property type="entry name" value="TagK-like_C"/>
</dbReference>
<proteinExistence type="predicted"/>
<gene>
    <name evidence="1" type="ORF">E6A55_03280</name>
</gene>
<evidence type="ECO:0000313" key="2">
    <source>
        <dbReference type="Proteomes" id="UP000296079"/>
    </source>
</evidence>
<protein>
    <submittedName>
        <fullName evidence="1">TagK domain-containing protein</fullName>
    </submittedName>
</protein>
<name>A0AAE5ZBF1_CUPNH</name>
<dbReference type="EMBL" id="CP039287">
    <property type="protein sequence ID" value="QCB99730.1"/>
    <property type="molecule type" value="Genomic_DNA"/>
</dbReference>
<accession>A0AAE5ZBF1</accession>
<organism evidence="1 2">
    <name type="scientific">Cupriavidus necator (strain ATCC 17699 / DSM 428 / KCTC 22496 / NCIMB 10442 / H16 / Stanier 337)</name>
    <name type="common">Ralstonia eutropha</name>
    <dbReference type="NCBI Taxonomy" id="381666"/>
    <lineage>
        <taxon>Bacteria</taxon>
        <taxon>Pseudomonadati</taxon>
        <taxon>Pseudomonadota</taxon>
        <taxon>Betaproteobacteria</taxon>
        <taxon>Burkholderiales</taxon>
        <taxon>Burkholderiaceae</taxon>
        <taxon>Cupriavidus</taxon>
    </lineage>
</organism>
<sequence>MIRRFRKPITSGGRAMSDWQNRTAEIHAVNARLDGDSNAPWPWDALGGTQPDGADPFSLVKPAGGAGTTAAAGPEPADVLDQLKREAEAALRDPNYVSAHASSNAASTAPIPAEGEPKPLQTLAREANHADSLMDMLDTAGHIDSLIGSRESLEEHELFSTPAAPDVLWLFAGDIAPTRRRDVTALLTRREHHLVSMDSAYRPAPALPPDPGHDA</sequence>
<dbReference type="AlphaFoldDB" id="A0AAE5ZBF1"/>
<dbReference type="NCBIfam" id="NF033419">
    <property type="entry name" value="T6SS_TagK_dom"/>
    <property type="match status" value="1"/>
</dbReference>
<evidence type="ECO:0000313" key="1">
    <source>
        <dbReference type="EMBL" id="QCB99730.1"/>
    </source>
</evidence>
<reference evidence="1 2" key="1">
    <citation type="submission" date="2019-04" db="EMBL/GenBank/DDBJ databases">
        <title>Long-read de novo sequencing of Cupriavidus necator H16.</title>
        <authorList>
            <person name="Little G.T."/>
            <person name="Ehsaan M."/>
            <person name="Arenas-Lopez C."/>
            <person name="Jawed K."/>
            <person name="Winzer K."/>
            <person name="Kovacs K."/>
            <person name="Malys N."/>
            <person name="Minton N.P."/>
        </authorList>
    </citation>
    <scope>NUCLEOTIDE SEQUENCE [LARGE SCALE GENOMIC DNA]</scope>
    <source>
        <strain evidence="1 2">H16</strain>
    </source>
</reference>
<dbReference type="Proteomes" id="UP000296079">
    <property type="component" value="Chromosome 1"/>
</dbReference>